<keyword evidence="2" id="KW-1185">Reference proteome</keyword>
<reference evidence="1 2" key="1">
    <citation type="submission" date="2011-01" db="EMBL/GenBank/DDBJ databases">
        <authorList>
            <person name="Muzny D."/>
            <person name="Qin X."/>
            <person name="Buhay C."/>
            <person name="Dugan-Rocha S."/>
            <person name="Ding Y."/>
            <person name="Chen G."/>
            <person name="Hawes A."/>
            <person name="Holder M."/>
            <person name="Jhangiani S."/>
            <person name="Johnson A."/>
            <person name="Khan Z."/>
            <person name="Li Z."/>
            <person name="Liu W."/>
            <person name="Liu X."/>
            <person name="Perez L."/>
            <person name="Shen H."/>
            <person name="Wang Q."/>
            <person name="Watt J."/>
            <person name="Xi L."/>
            <person name="Xin Y."/>
            <person name="Zhou J."/>
            <person name="Deng J."/>
            <person name="Jiang H."/>
            <person name="Liu Y."/>
            <person name="Qu J."/>
            <person name="Song X.-Z."/>
            <person name="Zhang L."/>
            <person name="Villasana D."/>
            <person name="Johnson A."/>
            <person name="Liu J."/>
            <person name="Liyanage D."/>
            <person name="Lorensuhewa L."/>
            <person name="Robinson T."/>
            <person name="Song A."/>
            <person name="Song B.-B."/>
            <person name="Dinh H."/>
            <person name="Thornton R."/>
            <person name="Coyle M."/>
            <person name="Francisco L."/>
            <person name="Jackson L."/>
            <person name="Javaid M."/>
            <person name="Korchina V."/>
            <person name="Kovar C."/>
            <person name="Mata R."/>
            <person name="Mathew T."/>
            <person name="Ngo R."/>
            <person name="Nguyen L."/>
            <person name="Nguyen N."/>
            <person name="Okwuonu G."/>
            <person name="Ongeri F."/>
            <person name="Pham C."/>
            <person name="Simmons D."/>
            <person name="Wilczek-Boney K."/>
            <person name="Hale W."/>
            <person name="Jakkamsetti A."/>
            <person name="Pham P."/>
            <person name="Ruth R."/>
            <person name="San Lucas F."/>
            <person name="Warren J."/>
            <person name="Zhang J."/>
            <person name="Zhao Z."/>
            <person name="Zhou C."/>
            <person name="Zhu D."/>
            <person name="Lee S."/>
            <person name="Bess C."/>
            <person name="Blankenburg K."/>
            <person name="Forbes L."/>
            <person name="Fu Q."/>
            <person name="Gubbala S."/>
            <person name="Hirani K."/>
            <person name="Jayaseelan J.C."/>
            <person name="Lara F."/>
            <person name="Munidasa M."/>
            <person name="Palculict T."/>
            <person name="Patil S."/>
            <person name="Pu L.-L."/>
            <person name="Saada N."/>
            <person name="Tang L."/>
            <person name="Weissenberger G."/>
            <person name="Zhu Y."/>
            <person name="Hemphill L."/>
            <person name="Shang Y."/>
            <person name="Youmans B."/>
            <person name="Ayvaz T."/>
            <person name="Ross M."/>
            <person name="Santibanez J."/>
            <person name="Aqrawi P."/>
            <person name="Gross S."/>
            <person name="Joshi V."/>
            <person name="Fowler G."/>
            <person name="Nazareth L."/>
            <person name="Reid J."/>
            <person name="Worley K."/>
            <person name="Petrosino J."/>
            <person name="Highlander S."/>
            <person name="Gibbs R."/>
        </authorList>
    </citation>
    <scope>NUCLEOTIDE SEQUENCE [LARGE SCALE GENOMIC DNA]</scope>
    <source>
        <strain evidence="1 2">ATCC 49124</strain>
    </source>
</reference>
<gene>
    <name evidence="1" type="primary">bta</name>
    <name evidence="1" type="ORF">HMPREF9425_0195</name>
</gene>
<sequence>IMSIFASAFTPISVSLAKENIASAEKFILFIGRSSCPYCQRFEPKLSNVARKSEFNIFYINSENSDELGEIQALRKRYGIATVPALFVSEKGAAKVVCDSSLSEEDILDFIS</sequence>
<dbReference type="CDD" id="cd02947">
    <property type="entry name" value="TRX_family"/>
    <property type="match status" value="1"/>
</dbReference>
<evidence type="ECO:0000313" key="2">
    <source>
        <dbReference type="Proteomes" id="UP000003697"/>
    </source>
</evidence>
<dbReference type="EMBL" id="AEVI01000008">
    <property type="protein sequence ID" value="EFX96856.1"/>
    <property type="molecule type" value="Genomic_DNA"/>
</dbReference>
<dbReference type="SUPFAM" id="SSF52833">
    <property type="entry name" value="Thioredoxin-like"/>
    <property type="match status" value="1"/>
</dbReference>
<proteinExistence type="predicted"/>
<feature type="non-terminal residue" evidence="1">
    <location>
        <position position="1"/>
    </location>
</feature>
<name>A0ABP2KN76_STRVE</name>
<dbReference type="Proteomes" id="UP000003697">
    <property type="component" value="Unassembled WGS sequence"/>
</dbReference>
<dbReference type="InterPro" id="IPR046698">
    <property type="entry name" value="PedC-like"/>
</dbReference>
<dbReference type="Pfam" id="PF20207">
    <property type="entry name" value="DUF6568"/>
    <property type="match status" value="1"/>
</dbReference>
<organism evidence="1 2">
    <name type="scientific">Streptococcus vestibularis ATCC 49124</name>
    <dbReference type="NCBI Taxonomy" id="889206"/>
    <lineage>
        <taxon>Bacteria</taxon>
        <taxon>Bacillati</taxon>
        <taxon>Bacillota</taxon>
        <taxon>Bacilli</taxon>
        <taxon>Lactobacillales</taxon>
        <taxon>Streptococcaceae</taxon>
        <taxon>Streptococcus</taxon>
    </lineage>
</organism>
<evidence type="ECO:0000313" key="1">
    <source>
        <dbReference type="EMBL" id="EFX96856.1"/>
    </source>
</evidence>
<protein>
    <submittedName>
        <fullName evidence="1">Bacteriocin transport accessory protein</fullName>
    </submittedName>
</protein>
<dbReference type="InterPro" id="IPR036249">
    <property type="entry name" value="Thioredoxin-like_sf"/>
</dbReference>
<dbReference type="Gene3D" id="3.40.30.10">
    <property type="entry name" value="Glutaredoxin"/>
    <property type="match status" value="1"/>
</dbReference>
<comment type="caution">
    <text evidence="1">The sequence shown here is derived from an EMBL/GenBank/DDBJ whole genome shotgun (WGS) entry which is preliminary data.</text>
</comment>
<accession>A0ABP2KN76</accession>